<dbReference type="InterPro" id="IPR036318">
    <property type="entry name" value="FAD-bd_PCMH-like_sf"/>
</dbReference>
<dbReference type="AlphaFoldDB" id="A0A7D3XQX4"/>
<sequence length="453" mass="51426">MDSFIEIIVNLFVVILLVFLNGFFVASEFAIVKVRATRIAQLSAEGHRQAKAAQKVIAKMDAYLSATQLGITLASLGLGWIGEPAIARLIVEPILNALPLEIPQWLVSTFSFTIAFAIITFMHIVLGEMAPKSLAIRRSEGTTLWTATPLDWFYKLFYPVITLLNGAANMILRWVGVGEMIPEHQQAHTEEEIRMMVAQSHKSGIIDQTELSLFDNIFEFTDRVAREVMVPRVDMVCLYTDDDIERSIETIKQDRHTRFPLCREDKDDIVGIVHIRHIYEKMLDGGKPELTQLVRPAVLVPETMEIKDVLRMLQKNRSEMAIVVDEYGGTAGLVTTEDIIEEIVGEIQDEFDDEKPFFQPSGQETSIDARLLIEEVNDYFSTDIEDPDNDTIGGWVFSQLQEVPEVGDEVFYDNLKFTVQEIDQRSVSRLLVRKNEQPKDDREDNPKSVETES</sequence>
<keyword evidence="5" id="KW-0677">Repeat</keyword>
<dbReference type="SUPFAM" id="SSF56176">
    <property type="entry name" value="FAD-binding/transporter-associated domain-like"/>
    <property type="match status" value="1"/>
</dbReference>
<dbReference type="Pfam" id="PF00571">
    <property type="entry name" value="CBS"/>
    <property type="match status" value="2"/>
</dbReference>
<dbReference type="PANTHER" id="PTHR43099">
    <property type="entry name" value="UPF0053 PROTEIN YRKA"/>
    <property type="match status" value="1"/>
</dbReference>
<dbReference type="RefSeq" id="WP_173223566.1">
    <property type="nucleotide sequence ID" value="NZ_CP048104.1"/>
</dbReference>
<keyword evidence="6 10" id="KW-1133">Transmembrane helix</keyword>
<dbReference type="GO" id="GO:0050660">
    <property type="term" value="F:flavin adenine dinucleotide binding"/>
    <property type="evidence" value="ECO:0007669"/>
    <property type="project" value="InterPro"/>
</dbReference>
<dbReference type="InterPro" id="IPR051676">
    <property type="entry name" value="UPF0053_domain"/>
</dbReference>
<gene>
    <name evidence="15" type="ORF">GXN76_12260</name>
</gene>
<evidence type="ECO:0000256" key="12">
    <source>
        <dbReference type="SAM" id="Phobius"/>
    </source>
</evidence>
<dbReference type="EMBL" id="CP048104">
    <property type="protein sequence ID" value="QKG85167.1"/>
    <property type="molecule type" value="Genomic_DNA"/>
</dbReference>
<feature type="domain" description="CBS" evidence="13">
    <location>
        <begin position="229"/>
        <end position="289"/>
    </location>
</feature>
<dbReference type="InterPro" id="IPR016169">
    <property type="entry name" value="FAD-bd_PCMH_sub2"/>
</dbReference>
<evidence type="ECO:0000259" key="13">
    <source>
        <dbReference type="PROSITE" id="PS51371"/>
    </source>
</evidence>
<evidence type="ECO:0000256" key="1">
    <source>
        <dbReference type="ARBA" id="ARBA00004651"/>
    </source>
</evidence>
<evidence type="ECO:0000256" key="10">
    <source>
        <dbReference type="PROSITE-ProRule" id="PRU01193"/>
    </source>
</evidence>
<dbReference type="PANTHER" id="PTHR43099:SF2">
    <property type="entry name" value="UPF0053 PROTEIN YRKA"/>
    <property type="match status" value="1"/>
</dbReference>
<evidence type="ECO:0000256" key="4">
    <source>
        <dbReference type="ARBA" id="ARBA00022692"/>
    </source>
</evidence>
<evidence type="ECO:0000256" key="9">
    <source>
        <dbReference type="PROSITE-ProRule" id="PRU00703"/>
    </source>
</evidence>
<feature type="transmembrane region" description="Helical" evidence="12">
    <location>
        <begin position="12"/>
        <end position="32"/>
    </location>
</feature>
<dbReference type="FunFam" id="3.10.580.10:FF:000002">
    <property type="entry name" value="Magnesium/cobalt efflux protein CorC"/>
    <property type="match status" value="1"/>
</dbReference>
<reference evidence="15 16" key="1">
    <citation type="submission" date="2020-01" db="EMBL/GenBank/DDBJ databases">
        <authorList>
            <person name="Gulvik C.A."/>
            <person name="Batra D.G."/>
        </authorList>
    </citation>
    <scope>NUCLEOTIDE SEQUENCE [LARGE SCALE GENOMIC DNA]</scope>
    <source>
        <strain evidence="15 16">W9323</strain>
    </source>
</reference>
<proteinExistence type="inferred from homology"/>
<protein>
    <submittedName>
        <fullName evidence="15">HlyC/CorC family transporter</fullName>
    </submittedName>
</protein>
<feature type="compositionally biased region" description="Basic and acidic residues" evidence="11">
    <location>
        <begin position="433"/>
        <end position="453"/>
    </location>
</feature>
<dbReference type="Proteomes" id="UP000503088">
    <property type="component" value="Chromosome"/>
</dbReference>
<evidence type="ECO:0000256" key="3">
    <source>
        <dbReference type="ARBA" id="ARBA00022475"/>
    </source>
</evidence>
<dbReference type="Pfam" id="PF03471">
    <property type="entry name" value="CorC_HlyC"/>
    <property type="match status" value="1"/>
</dbReference>
<dbReference type="InterPro" id="IPR046342">
    <property type="entry name" value="CBS_dom_sf"/>
</dbReference>
<evidence type="ECO:0000256" key="2">
    <source>
        <dbReference type="ARBA" id="ARBA00006337"/>
    </source>
</evidence>
<name>A0A7D3XQX4_9BACL</name>
<accession>A0A7D3XQX4</accession>
<evidence type="ECO:0000313" key="16">
    <source>
        <dbReference type="Proteomes" id="UP000503088"/>
    </source>
</evidence>
<keyword evidence="7 9" id="KW-0129">CBS domain</keyword>
<dbReference type="KEGG" id="kpul:GXN76_12260"/>
<dbReference type="SUPFAM" id="SSF54631">
    <property type="entry name" value="CBS-domain pair"/>
    <property type="match status" value="1"/>
</dbReference>
<feature type="transmembrane region" description="Helical" evidence="12">
    <location>
        <begin position="102"/>
        <end position="126"/>
    </location>
</feature>
<evidence type="ECO:0000256" key="7">
    <source>
        <dbReference type="ARBA" id="ARBA00023122"/>
    </source>
</evidence>
<evidence type="ECO:0000256" key="8">
    <source>
        <dbReference type="ARBA" id="ARBA00023136"/>
    </source>
</evidence>
<keyword evidence="3" id="KW-1003">Cell membrane</keyword>
<comment type="similarity">
    <text evidence="2">Belongs to the UPF0053 family.</text>
</comment>
<evidence type="ECO:0000259" key="14">
    <source>
        <dbReference type="PROSITE" id="PS51846"/>
    </source>
</evidence>
<organism evidence="15 16">
    <name type="scientific">Kroppenstedtia pulmonis</name>
    <dbReference type="NCBI Taxonomy" id="1380685"/>
    <lineage>
        <taxon>Bacteria</taxon>
        <taxon>Bacillati</taxon>
        <taxon>Bacillota</taxon>
        <taxon>Bacilli</taxon>
        <taxon>Bacillales</taxon>
        <taxon>Thermoactinomycetaceae</taxon>
        <taxon>Kroppenstedtia</taxon>
    </lineage>
</organism>
<keyword evidence="8 10" id="KW-0472">Membrane</keyword>
<evidence type="ECO:0000256" key="11">
    <source>
        <dbReference type="SAM" id="MobiDB-lite"/>
    </source>
</evidence>
<dbReference type="InterPro" id="IPR002550">
    <property type="entry name" value="CNNM"/>
</dbReference>
<dbReference type="Gene3D" id="3.10.580.10">
    <property type="entry name" value="CBS-domain"/>
    <property type="match status" value="1"/>
</dbReference>
<keyword evidence="16" id="KW-1185">Reference proteome</keyword>
<dbReference type="SMART" id="SM00116">
    <property type="entry name" value="CBS"/>
    <property type="match status" value="2"/>
</dbReference>
<dbReference type="SMART" id="SM01091">
    <property type="entry name" value="CorC_HlyC"/>
    <property type="match status" value="1"/>
</dbReference>
<dbReference type="PROSITE" id="PS51371">
    <property type="entry name" value="CBS"/>
    <property type="match status" value="2"/>
</dbReference>
<dbReference type="InterPro" id="IPR005170">
    <property type="entry name" value="Transptr-assoc_dom"/>
</dbReference>
<evidence type="ECO:0000313" key="15">
    <source>
        <dbReference type="EMBL" id="QKG85167.1"/>
    </source>
</evidence>
<dbReference type="Pfam" id="PF01595">
    <property type="entry name" value="CNNM"/>
    <property type="match status" value="1"/>
</dbReference>
<dbReference type="PROSITE" id="PS51846">
    <property type="entry name" value="CNNM"/>
    <property type="match status" value="1"/>
</dbReference>
<comment type="subcellular location">
    <subcellularLocation>
        <location evidence="1">Cell membrane</location>
        <topology evidence="1">Multi-pass membrane protein</topology>
    </subcellularLocation>
</comment>
<feature type="region of interest" description="Disordered" evidence="11">
    <location>
        <begin position="432"/>
        <end position="453"/>
    </location>
</feature>
<dbReference type="InterPro" id="IPR044751">
    <property type="entry name" value="Ion_transp-like_CBS"/>
</dbReference>
<evidence type="ECO:0000256" key="6">
    <source>
        <dbReference type="ARBA" id="ARBA00022989"/>
    </source>
</evidence>
<evidence type="ECO:0000256" key="5">
    <source>
        <dbReference type="ARBA" id="ARBA00022737"/>
    </source>
</evidence>
<keyword evidence="4 10" id="KW-0812">Transmembrane</keyword>
<feature type="domain" description="CBS" evidence="13">
    <location>
        <begin position="293"/>
        <end position="350"/>
    </location>
</feature>
<dbReference type="Gene3D" id="3.30.465.10">
    <property type="match status" value="1"/>
</dbReference>
<dbReference type="InterPro" id="IPR000644">
    <property type="entry name" value="CBS_dom"/>
</dbReference>
<dbReference type="GO" id="GO:0005886">
    <property type="term" value="C:plasma membrane"/>
    <property type="evidence" value="ECO:0007669"/>
    <property type="project" value="UniProtKB-SubCell"/>
</dbReference>
<feature type="domain" description="CNNM transmembrane" evidence="14">
    <location>
        <begin position="3"/>
        <end position="210"/>
    </location>
</feature>
<dbReference type="CDD" id="cd04590">
    <property type="entry name" value="CBS_pair_CorC_HlyC_assoc"/>
    <property type="match status" value="1"/>
</dbReference>